<evidence type="ECO:0000256" key="1">
    <source>
        <dbReference type="ARBA" id="ARBA00004651"/>
    </source>
</evidence>
<sequence>MGIGSFGGGIAARVWHAVSEDNLLLVAAGVGFYLLLALFPALTAFVALYGLILDPAEVGGQLALLEGAVPPSVMEIVAARVEGLAAQPAGTLGLGFVLSLGVALWGANGGVKAVMQGLNIVFDTGEERSFVKRNLVALALMAGAVVLFAVMAVVMAVVPAVLALFPLGTAGEVAVRLLRWPLLLAVTGLGLALLYRFGPCRRGVDWRWITWGSGLAALGWVAASLVFAWYAGSLADFDASYGALAAPVALLLWVWLSVVVMLLGAEVDAVMEGAERQGCAA</sequence>
<protein>
    <submittedName>
        <fullName evidence="7">YihY/virulence factor BrkB family protein</fullName>
    </submittedName>
</protein>
<evidence type="ECO:0000256" key="3">
    <source>
        <dbReference type="ARBA" id="ARBA00022692"/>
    </source>
</evidence>
<dbReference type="NCBIfam" id="TIGR00765">
    <property type="entry name" value="yihY_not_rbn"/>
    <property type="match status" value="1"/>
</dbReference>
<evidence type="ECO:0000256" key="2">
    <source>
        <dbReference type="ARBA" id="ARBA00022475"/>
    </source>
</evidence>
<feature type="transmembrane region" description="Helical" evidence="6">
    <location>
        <begin position="92"/>
        <end position="114"/>
    </location>
</feature>
<name>A0ABS6J5H2_9RHOB</name>
<evidence type="ECO:0000313" key="8">
    <source>
        <dbReference type="Proteomes" id="UP000731907"/>
    </source>
</evidence>
<organism evidence="7 8">
    <name type="scientific">Paragemmobacter amnigenus</name>
    <dbReference type="NCBI Taxonomy" id="2852097"/>
    <lineage>
        <taxon>Bacteria</taxon>
        <taxon>Pseudomonadati</taxon>
        <taxon>Pseudomonadota</taxon>
        <taxon>Alphaproteobacteria</taxon>
        <taxon>Rhodobacterales</taxon>
        <taxon>Paracoccaceae</taxon>
        <taxon>Paragemmobacter</taxon>
    </lineage>
</organism>
<feature type="transmembrane region" description="Helical" evidence="6">
    <location>
        <begin position="23"/>
        <end position="52"/>
    </location>
</feature>
<feature type="transmembrane region" description="Helical" evidence="6">
    <location>
        <begin position="135"/>
        <end position="165"/>
    </location>
</feature>
<keyword evidence="5 6" id="KW-0472">Membrane</keyword>
<dbReference type="PIRSF" id="PIRSF035875">
    <property type="entry name" value="RNase_BN"/>
    <property type="match status" value="1"/>
</dbReference>
<reference evidence="7 8" key="1">
    <citation type="submission" date="2021-06" db="EMBL/GenBank/DDBJ databases">
        <title>Rhodobacteraceae bacterium strain HSP-20.</title>
        <authorList>
            <person name="Chen W.-M."/>
        </authorList>
    </citation>
    <scope>NUCLEOTIDE SEQUENCE [LARGE SCALE GENOMIC DNA]</scope>
    <source>
        <strain evidence="7 8">HSP-20</strain>
    </source>
</reference>
<feature type="transmembrane region" description="Helical" evidence="6">
    <location>
        <begin position="243"/>
        <end position="263"/>
    </location>
</feature>
<feature type="transmembrane region" description="Helical" evidence="6">
    <location>
        <begin position="177"/>
        <end position="197"/>
    </location>
</feature>
<evidence type="ECO:0000313" key="7">
    <source>
        <dbReference type="EMBL" id="MBU9698998.1"/>
    </source>
</evidence>
<dbReference type="Pfam" id="PF03631">
    <property type="entry name" value="Virul_fac_BrkB"/>
    <property type="match status" value="1"/>
</dbReference>
<evidence type="ECO:0000256" key="4">
    <source>
        <dbReference type="ARBA" id="ARBA00022989"/>
    </source>
</evidence>
<dbReference type="InterPro" id="IPR017039">
    <property type="entry name" value="Virul_fac_BrkB"/>
</dbReference>
<dbReference type="RefSeq" id="WP_161763105.1">
    <property type="nucleotide sequence ID" value="NZ_JAAATX020000010.1"/>
</dbReference>
<gene>
    <name evidence="7" type="ORF">GU927_014200</name>
</gene>
<feature type="transmembrane region" description="Helical" evidence="6">
    <location>
        <begin position="209"/>
        <end position="231"/>
    </location>
</feature>
<keyword evidence="8" id="KW-1185">Reference proteome</keyword>
<comment type="subcellular location">
    <subcellularLocation>
        <location evidence="1">Cell membrane</location>
        <topology evidence="1">Multi-pass membrane protein</topology>
    </subcellularLocation>
</comment>
<dbReference type="Proteomes" id="UP000731907">
    <property type="component" value="Unassembled WGS sequence"/>
</dbReference>
<keyword evidence="4 6" id="KW-1133">Transmembrane helix</keyword>
<dbReference type="PANTHER" id="PTHR30213:SF0">
    <property type="entry name" value="UPF0761 MEMBRANE PROTEIN YIHY"/>
    <property type="match status" value="1"/>
</dbReference>
<accession>A0ABS6J5H2</accession>
<dbReference type="PANTHER" id="PTHR30213">
    <property type="entry name" value="INNER MEMBRANE PROTEIN YHJD"/>
    <property type="match status" value="1"/>
</dbReference>
<keyword evidence="3 6" id="KW-0812">Transmembrane</keyword>
<comment type="caution">
    <text evidence="7">The sequence shown here is derived from an EMBL/GenBank/DDBJ whole genome shotgun (WGS) entry which is preliminary data.</text>
</comment>
<keyword evidence="2" id="KW-1003">Cell membrane</keyword>
<evidence type="ECO:0000256" key="6">
    <source>
        <dbReference type="SAM" id="Phobius"/>
    </source>
</evidence>
<evidence type="ECO:0000256" key="5">
    <source>
        <dbReference type="ARBA" id="ARBA00023136"/>
    </source>
</evidence>
<dbReference type="EMBL" id="JAAATX020000010">
    <property type="protein sequence ID" value="MBU9698998.1"/>
    <property type="molecule type" value="Genomic_DNA"/>
</dbReference>
<proteinExistence type="predicted"/>